<evidence type="ECO:0000313" key="1">
    <source>
        <dbReference type="EMBL" id="KAG2289604.1"/>
    </source>
</evidence>
<dbReference type="EMBL" id="JAAMPC010000010">
    <property type="protein sequence ID" value="KAG2289604.1"/>
    <property type="molecule type" value="Genomic_DNA"/>
</dbReference>
<protein>
    <submittedName>
        <fullName evidence="1">Uncharacterized protein</fullName>
    </submittedName>
</protein>
<dbReference type="AlphaFoldDB" id="A0A8X7USW6"/>
<reference evidence="1 2" key="1">
    <citation type="submission" date="2020-02" db="EMBL/GenBank/DDBJ databases">
        <authorList>
            <person name="Ma Q."/>
            <person name="Huang Y."/>
            <person name="Song X."/>
            <person name="Pei D."/>
        </authorList>
    </citation>
    <scope>NUCLEOTIDE SEQUENCE [LARGE SCALE GENOMIC DNA]</scope>
    <source>
        <strain evidence="1">Sxm20200214</strain>
        <tissue evidence="1">Leaf</tissue>
    </source>
</reference>
<name>A0A8X7USW6_BRACI</name>
<sequence length="133" mass="14920">MNASTYFYYYDKEKEIECTEVKCILFFSRFPMGVGVLGGVSQEEVFRAVPLLYMSLGFNGCTWSQVGELEAAIFSTLRNGDIVDSDILFVVADPSSPLFPLVCFICPSFLRVLFSLWQGELHLSSDPESGFQI</sequence>
<proteinExistence type="predicted"/>
<accession>A0A8X7USW6</accession>
<evidence type="ECO:0000313" key="2">
    <source>
        <dbReference type="Proteomes" id="UP000886595"/>
    </source>
</evidence>
<comment type="caution">
    <text evidence="1">The sequence shown here is derived from an EMBL/GenBank/DDBJ whole genome shotgun (WGS) entry which is preliminary data.</text>
</comment>
<keyword evidence="2" id="KW-1185">Reference proteome</keyword>
<dbReference type="Proteomes" id="UP000886595">
    <property type="component" value="Unassembled WGS sequence"/>
</dbReference>
<organism evidence="1 2">
    <name type="scientific">Brassica carinata</name>
    <name type="common">Ethiopian mustard</name>
    <name type="synonym">Abyssinian cabbage</name>
    <dbReference type="NCBI Taxonomy" id="52824"/>
    <lineage>
        <taxon>Eukaryota</taxon>
        <taxon>Viridiplantae</taxon>
        <taxon>Streptophyta</taxon>
        <taxon>Embryophyta</taxon>
        <taxon>Tracheophyta</taxon>
        <taxon>Spermatophyta</taxon>
        <taxon>Magnoliopsida</taxon>
        <taxon>eudicotyledons</taxon>
        <taxon>Gunneridae</taxon>
        <taxon>Pentapetalae</taxon>
        <taxon>rosids</taxon>
        <taxon>malvids</taxon>
        <taxon>Brassicales</taxon>
        <taxon>Brassicaceae</taxon>
        <taxon>Brassiceae</taxon>
        <taxon>Brassica</taxon>
    </lineage>
</organism>
<gene>
    <name evidence="1" type="ORF">Bca52824_049208</name>
</gene>